<reference evidence="3" key="1">
    <citation type="journal article" date="2019" name="Int. J. Syst. Evol. Microbiol.">
        <title>The Global Catalogue of Microorganisms (GCM) 10K type strain sequencing project: providing services to taxonomists for standard genome sequencing and annotation.</title>
        <authorList>
            <consortium name="The Broad Institute Genomics Platform"/>
            <consortium name="The Broad Institute Genome Sequencing Center for Infectious Disease"/>
            <person name="Wu L."/>
            <person name="Ma J."/>
        </authorList>
    </citation>
    <scope>NUCLEOTIDE SEQUENCE [LARGE SCALE GENOMIC DNA]</scope>
    <source>
        <strain evidence="3">JCM 4524</strain>
    </source>
</reference>
<proteinExistence type="predicted"/>
<dbReference type="Proteomes" id="UP001500151">
    <property type="component" value="Unassembled WGS sequence"/>
</dbReference>
<organism evidence="2 3">
    <name type="scientific">Streptomyces vastus</name>
    <dbReference type="NCBI Taxonomy" id="285451"/>
    <lineage>
        <taxon>Bacteria</taxon>
        <taxon>Bacillati</taxon>
        <taxon>Actinomycetota</taxon>
        <taxon>Actinomycetes</taxon>
        <taxon>Kitasatosporales</taxon>
        <taxon>Streptomycetaceae</taxon>
        <taxon>Streptomyces</taxon>
    </lineage>
</organism>
<keyword evidence="3" id="KW-1185">Reference proteome</keyword>
<evidence type="ECO:0000256" key="1">
    <source>
        <dbReference type="SAM" id="MobiDB-lite"/>
    </source>
</evidence>
<dbReference type="EMBL" id="BAAASJ010000081">
    <property type="protein sequence ID" value="GAA2649692.1"/>
    <property type="molecule type" value="Genomic_DNA"/>
</dbReference>
<name>A0ABP6DPC9_9ACTN</name>
<protein>
    <submittedName>
        <fullName evidence="2">Uncharacterized protein</fullName>
    </submittedName>
</protein>
<sequence length="102" mass="11042">MLRYDPESGLSLSLIGAFADRITSNPAPGVTAYHEGTVRREPRHLPRIRGSGAPGLLEALVDPKRLAQLLLREDRERAGPAERSPLEQGVGVRDQPGRALAP</sequence>
<accession>A0ABP6DPC9</accession>
<gene>
    <name evidence="2" type="ORF">GCM10010307_58570</name>
</gene>
<comment type="caution">
    <text evidence="2">The sequence shown here is derived from an EMBL/GenBank/DDBJ whole genome shotgun (WGS) entry which is preliminary data.</text>
</comment>
<feature type="region of interest" description="Disordered" evidence="1">
    <location>
        <begin position="72"/>
        <end position="102"/>
    </location>
</feature>
<evidence type="ECO:0000313" key="2">
    <source>
        <dbReference type="EMBL" id="GAA2649692.1"/>
    </source>
</evidence>
<evidence type="ECO:0000313" key="3">
    <source>
        <dbReference type="Proteomes" id="UP001500151"/>
    </source>
</evidence>